<dbReference type="InterPro" id="IPR046496">
    <property type="entry name" value="DUF6589"/>
</dbReference>
<dbReference type="Proteomes" id="UP000324748">
    <property type="component" value="Unassembled WGS sequence"/>
</dbReference>
<keyword evidence="4" id="KW-1185">Reference proteome</keyword>
<feature type="compositionally biased region" description="Basic and acidic residues" evidence="1">
    <location>
        <begin position="260"/>
        <end position="271"/>
    </location>
</feature>
<dbReference type="OrthoDB" id="2503027at2759"/>
<protein>
    <recommendedName>
        <fullName evidence="2">DUF6589 domain-containing protein</fullName>
    </recommendedName>
</protein>
<accession>A0A5B0NYB4</accession>
<reference evidence="3 4" key="1">
    <citation type="submission" date="2019-05" db="EMBL/GenBank/DDBJ databases">
        <title>Emergence of the Ug99 lineage of the wheat stem rust pathogen through somatic hybridization.</title>
        <authorList>
            <person name="Li F."/>
            <person name="Upadhyaya N.M."/>
            <person name="Sperschneider J."/>
            <person name="Matny O."/>
            <person name="Nguyen-Phuc H."/>
            <person name="Mago R."/>
            <person name="Raley C."/>
            <person name="Miller M.E."/>
            <person name="Silverstein K.A.T."/>
            <person name="Henningsen E."/>
            <person name="Hirsch C.D."/>
            <person name="Visser B."/>
            <person name="Pretorius Z.A."/>
            <person name="Steffenson B.J."/>
            <person name="Schwessinger B."/>
            <person name="Dodds P.N."/>
            <person name="Figueroa M."/>
        </authorList>
    </citation>
    <scope>NUCLEOTIDE SEQUENCE [LARGE SCALE GENOMIC DNA]</scope>
    <source>
        <strain evidence="3">21-0</strain>
    </source>
</reference>
<evidence type="ECO:0000256" key="1">
    <source>
        <dbReference type="SAM" id="MobiDB-lite"/>
    </source>
</evidence>
<evidence type="ECO:0000259" key="2">
    <source>
        <dbReference type="Pfam" id="PF20231"/>
    </source>
</evidence>
<dbReference type="AlphaFoldDB" id="A0A5B0NYB4"/>
<proteinExistence type="predicted"/>
<evidence type="ECO:0000313" key="3">
    <source>
        <dbReference type="EMBL" id="KAA1094267.1"/>
    </source>
</evidence>
<organism evidence="3 4">
    <name type="scientific">Puccinia graminis f. sp. tritici</name>
    <dbReference type="NCBI Taxonomy" id="56615"/>
    <lineage>
        <taxon>Eukaryota</taxon>
        <taxon>Fungi</taxon>
        <taxon>Dikarya</taxon>
        <taxon>Basidiomycota</taxon>
        <taxon>Pucciniomycotina</taxon>
        <taxon>Pucciniomycetes</taxon>
        <taxon>Pucciniales</taxon>
        <taxon>Pucciniaceae</taxon>
        <taxon>Puccinia</taxon>
    </lineage>
</organism>
<dbReference type="EMBL" id="VSWC01000079">
    <property type="protein sequence ID" value="KAA1094267.1"/>
    <property type="molecule type" value="Genomic_DNA"/>
</dbReference>
<feature type="region of interest" description="Disordered" evidence="1">
    <location>
        <begin position="53"/>
        <end position="75"/>
    </location>
</feature>
<feature type="domain" description="DUF6589" evidence="2">
    <location>
        <begin position="428"/>
        <end position="826"/>
    </location>
</feature>
<feature type="region of interest" description="Disordered" evidence="1">
    <location>
        <begin position="251"/>
        <end position="271"/>
    </location>
</feature>
<name>A0A5B0NYB4_PUCGR</name>
<dbReference type="Pfam" id="PF20231">
    <property type="entry name" value="DUF6589"/>
    <property type="match status" value="1"/>
</dbReference>
<gene>
    <name evidence="3" type="ORF">PGT21_015519</name>
</gene>
<evidence type="ECO:0000313" key="4">
    <source>
        <dbReference type="Proteomes" id="UP000324748"/>
    </source>
</evidence>
<sequence>MTCEYWSNLTQVSGCGGRIWQRSAGQAVPEGNSPQGRLGPEVDELSPWSKFDKSSFHQKHQSSRHQTSGQYKKEETIRIVHSQSRQITGITSFGTSQGEHLCFTAHSNRLARDETESLLTEPASSKWNRLAANEINSLACDKTGSLVTERLAGNKVDSLAKIYVIAESPKRGTFPNGAYHSSRKVDNNFFTRKAKETREKSLVEEEMPFLHNLLLAKLTNCIKRKQESGILDDDDVESACSNDSLEEISFDNENSSTVEPTKDYKKKESLNKRETRAKSTVKTICAMVAFGENRRANSMQLWNSVIFVACGVTERINSYLHYIGLTMSRKTGLSALVRLSDTTRKTLAGQELSIKSRKPISPFICIDNIDFEERIHFQSVEKTSHMFHGTWGYVHTLDPTLIEGHDPKDFSLDSYKQAVKDSAKLKITPPMFMPTFEEEIHFCAAIKSQIAQVMMTYIATTDDSKKLVPLEPPTIDQITAKKPQITMLKLMLASDNCAEGVGKIFSDIIDQTYLTPEQFFSELQVMEGDLGTIMNLECLRSQRKPSGHKEESLGNIFMLLGAAHTLWNIGQAIFLKHFGNNKNQDDLGAWRTLQALGLPLEKPAAKKDFTLMLTNMQKIHEATLIHCLLLVMGIPRNSLPNEKLKLTAKSINHAIDLCYTRFFGCTALQNADKSDSPKLFNLMTRLRDFATVIEANRAMKAGNIGQLLNIWRRWSVMAQGITGLTHYAIHLPRMILLITKVLPPALCHAIQHSLLVTPSGRPGHFVAKDFLLETFNYWLKFMFNKSGIGTKAKQLRDLFSSNVPLLQHLIRSIKEDSGACNYYQSHKHQLTLQSINAFLRMAITKSIGDNTDSTKTASIPAPALEKGKKKTKKKLKGKDIDIMRRGMEVMQNDALTGGTILNRFRPSETLLNPSWMFDEASSLPISPGELDISLEDYFGPLENDDC</sequence>
<comment type="caution">
    <text evidence="3">The sequence shown here is derived from an EMBL/GenBank/DDBJ whole genome shotgun (WGS) entry which is preliminary data.</text>
</comment>